<evidence type="ECO:0000256" key="5">
    <source>
        <dbReference type="ARBA" id="ARBA00023136"/>
    </source>
</evidence>
<feature type="transmembrane region" description="Helical" evidence="6">
    <location>
        <begin position="40"/>
        <end position="58"/>
    </location>
</feature>
<dbReference type="AlphaFoldDB" id="A0A3Q9FN49"/>
<gene>
    <name evidence="7" type="ORF">EI427_09625</name>
</gene>
<keyword evidence="3 6" id="KW-0812">Transmembrane</keyword>
<dbReference type="Pfam" id="PF07947">
    <property type="entry name" value="YhhN"/>
    <property type="match status" value="1"/>
</dbReference>
<dbReference type="InterPro" id="IPR012506">
    <property type="entry name" value="TMEM86B-like"/>
</dbReference>
<dbReference type="GO" id="GO:0016787">
    <property type="term" value="F:hydrolase activity"/>
    <property type="evidence" value="ECO:0007669"/>
    <property type="project" value="TreeGrafter"/>
</dbReference>
<sequence length="238" mass="27619">MTLENKAVKEPLDKSQKKVFWSIFLVVITVNLLGNYFEDYYVVLYSKPLIMPFISIYFSTTWQQKSENSIIYKCMMIGFFFAWLGDLYMMFLDDEVIMLLGLACFLVCHQMYITALFFSSVKDNYKLTLFITFPLSIIGGYIGYLVALKSSIMFAPILVYSVILVTMFSFALIRWMNRKDRWGFMTMIGALLFICSDLMIGLKNFQGFEIPEVYIMATYIVAQFFISRGMLCEGAENV</sequence>
<accession>A0A3Q9FN49</accession>
<organism evidence="7 8">
    <name type="scientific">Flammeovirga pectinis</name>
    <dbReference type="NCBI Taxonomy" id="2494373"/>
    <lineage>
        <taxon>Bacteria</taxon>
        <taxon>Pseudomonadati</taxon>
        <taxon>Bacteroidota</taxon>
        <taxon>Cytophagia</taxon>
        <taxon>Cytophagales</taxon>
        <taxon>Flammeovirgaceae</taxon>
        <taxon>Flammeovirga</taxon>
    </lineage>
</organism>
<dbReference type="PANTHER" id="PTHR31885">
    <property type="entry name" value="GH04784P"/>
    <property type="match status" value="1"/>
</dbReference>
<reference evidence="7 8" key="1">
    <citation type="submission" date="2018-12" db="EMBL/GenBank/DDBJ databases">
        <title>Flammeovirga pectinis sp. nov., isolated from the gut of the Korean scallop, Patinopecten yessoensis.</title>
        <authorList>
            <person name="Bae J.-W."/>
            <person name="Jeong Y.-S."/>
            <person name="Kang W."/>
        </authorList>
    </citation>
    <scope>NUCLEOTIDE SEQUENCE [LARGE SCALE GENOMIC DNA]</scope>
    <source>
        <strain evidence="7 8">L12M1</strain>
    </source>
</reference>
<evidence type="ECO:0000313" key="7">
    <source>
        <dbReference type="EMBL" id="AZQ62489.1"/>
    </source>
</evidence>
<keyword evidence="5 6" id="KW-0472">Membrane</keyword>
<keyword evidence="8" id="KW-1185">Reference proteome</keyword>
<dbReference type="GO" id="GO:0016020">
    <property type="term" value="C:membrane"/>
    <property type="evidence" value="ECO:0007669"/>
    <property type="project" value="UniProtKB-SubCell"/>
</dbReference>
<dbReference type="PANTHER" id="PTHR31885:SF6">
    <property type="entry name" value="GH04784P"/>
    <property type="match status" value="1"/>
</dbReference>
<evidence type="ECO:0000313" key="8">
    <source>
        <dbReference type="Proteomes" id="UP000267268"/>
    </source>
</evidence>
<keyword evidence="4 6" id="KW-1133">Transmembrane helix</keyword>
<dbReference type="Proteomes" id="UP000267268">
    <property type="component" value="Chromosome 1"/>
</dbReference>
<dbReference type="KEGG" id="fll:EI427_09625"/>
<feature type="transmembrane region" description="Helical" evidence="6">
    <location>
        <begin position="97"/>
        <end position="118"/>
    </location>
</feature>
<dbReference type="OrthoDB" id="5651790at2"/>
<feature type="transmembrane region" description="Helical" evidence="6">
    <location>
        <begin position="182"/>
        <end position="201"/>
    </location>
</feature>
<evidence type="ECO:0000256" key="2">
    <source>
        <dbReference type="ARBA" id="ARBA00007375"/>
    </source>
</evidence>
<comment type="similarity">
    <text evidence="2">Belongs to the TMEM86 family.</text>
</comment>
<evidence type="ECO:0000256" key="4">
    <source>
        <dbReference type="ARBA" id="ARBA00022989"/>
    </source>
</evidence>
<feature type="transmembrane region" description="Helical" evidence="6">
    <location>
        <begin position="213"/>
        <end position="231"/>
    </location>
</feature>
<protein>
    <submittedName>
        <fullName evidence="7">Lysoplasmalogenase</fullName>
    </submittedName>
</protein>
<evidence type="ECO:0000256" key="6">
    <source>
        <dbReference type="SAM" id="Phobius"/>
    </source>
</evidence>
<feature type="transmembrane region" description="Helical" evidence="6">
    <location>
        <begin position="19"/>
        <end position="34"/>
    </location>
</feature>
<evidence type="ECO:0000256" key="3">
    <source>
        <dbReference type="ARBA" id="ARBA00022692"/>
    </source>
</evidence>
<feature type="transmembrane region" description="Helical" evidence="6">
    <location>
        <begin position="70"/>
        <end position="91"/>
    </location>
</feature>
<dbReference type="RefSeq" id="WP_126614042.1">
    <property type="nucleotide sequence ID" value="NZ_CP034562.1"/>
</dbReference>
<proteinExistence type="inferred from homology"/>
<feature type="transmembrane region" description="Helical" evidence="6">
    <location>
        <begin position="153"/>
        <end position="175"/>
    </location>
</feature>
<dbReference type="EMBL" id="CP034562">
    <property type="protein sequence ID" value="AZQ62489.1"/>
    <property type="molecule type" value="Genomic_DNA"/>
</dbReference>
<feature type="transmembrane region" description="Helical" evidence="6">
    <location>
        <begin position="127"/>
        <end position="147"/>
    </location>
</feature>
<comment type="subcellular location">
    <subcellularLocation>
        <location evidence="1">Membrane</location>
        <topology evidence="1">Multi-pass membrane protein</topology>
    </subcellularLocation>
</comment>
<name>A0A3Q9FN49_9BACT</name>
<evidence type="ECO:0000256" key="1">
    <source>
        <dbReference type="ARBA" id="ARBA00004141"/>
    </source>
</evidence>